<feature type="domain" description="L,D-transpeptidase scaffold" evidence="9">
    <location>
        <begin position="38"/>
        <end position="148"/>
    </location>
</feature>
<dbReference type="AlphaFoldDB" id="A0A1Z3NBN4"/>
<dbReference type="GO" id="GO:0008360">
    <property type="term" value="P:regulation of cell shape"/>
    <property type="evidence" value="ECO:0007669"/>
    <property type="project" value="UniProtKB-KW"/>
</dbReference>
<evidence type="ECO:0000256" key="5">
    <source>
        <dbReference type="ARBA" id="ARBA00022984"/>
    </source>
</evidence>
<organism evidence="10 11">
    <name type="scientific">Bdellovibrio bacteriovorus</name>
    <dbReference type="NCBI Taxonomy" id="959"/>
    <lineage>
        <taxon>Bacteria</taxon>
        <taxon>Pseudomonadati</taxon>
        <taxon>Bdellovibrionota</taxon>
        <taxon>Bdellovibrionia</taxon>
        <taxon>Bdellovibrionales</taxon>
        <taxon>Pseudobdellovibrionaceae</taxon>
        <taxon>Bdellovibrio</taxon>
    </lineage>
</organism>
<protein>
    <submittedName>
        <fullName evidence="10">Uncharacterized protein</fullName>
    </submittedName>
</protein>
<dbReference type="InterPro" id="IPR005490">
    <property type="entry name" value="LD_TPept_cat_dom"/>
</dbReference>
<accession>A0A1Z3NBN4</accession>
<dbReference type="Proteomes" id="UP000197003">
    <property type="component" value="Chromosome"/>
</dbReference>
<dbReference type="GO" id="GO:0016740">
    <property type="term" value="F:transferase activity"/>
    <property type="evidence" value="ECO:0007669"/>
    <property type="project" value="UniProtKB-KW"/>
</dbReference>
<keyword evidence="4" id="KW-0133">Cell shape</keyword>
<evidence type="ECO:0000259" key="8">
    <source>
        <dbReference type="Pfam" id="PF03734"/>
    </source>
</evidence>
<evidence type="ECO:0000313" key="10">
    <source>
        <dbReference type="EMBL" id="ASD64879.1"/>
    </source>
</evidence>
<evidence type="ECO:0000313" key="11">
    <source>
        <dbReference type="Proteomes" id="UP000197003"/>
    </source>
</evidence>
<dbReference type="InterPro" id="IPR036365">
    <property type="entry name" value="PGBD-like_sf"/>
</dbReference>
<dbReference type="InterPro" id="IPR045380">
    <property type="entry name" value="LD_TPept_scaffold_dom"/>
</dbReference>
<dbReference type="Pfam" id="PF03734">
    <property type="entry name" value="YkuD"/>
    <property type="match status" value="1"/>
</dbReference>
<comment type="similarity">
    <text evidence="2">Belongs to the YkuD family.</text>
</comment>
<name>A0A1Z3NBN4_BDEBC</name>
<sequence>MELVRLMGFLTVLSLALSANAQNSKDYLAVVDRIPVSELRWVMTQSGDHGVNAKSYWSDSMEQTFLVDPLNPTLRNQASLNYLRLLQNVSTGIVDPALVGVDVKLTKKKFPTPIELQTALAAAGQNPNVLLESMSSQMPQYLALRDSLRKMNNACVNNLWPALPKVKKTLKLGSKDPILIPLKTRMAQLGYQMTSLDNVFDDKVVAAVNDIQWNLRFKPDSKISPGGKTWKYLNVSCQDRMRQIRLDMEKLRWFPQHVEERYIFVNLAMSYFSLVDKSGGGFYSMSFRTINGRPERKSPTMKDKIVYIVINPFWVVPPTIFREDKVEEIKNLWPWEIRQYFDSRHYQVWNKSFTQRIDPATIDWYNMDPTQDANIYIRQSPHRMNALGSLKFMMTNSYAIYLHDTNQRELFAEPQRLLSSGCVRVEKPVDLAEYLMKGTEWDRTAIERYMAKPGEVLDKDTKVQLKQQIPVYMVFLTSQLSSDGILRFAEDSYKQGTRLLRLGAW</sequence>
<dbReference type="EMBL" id="CP020946">
    <property type="protein sequence ID" value="ASD64879.1"/>
    <property type="molecule type" value="Genomic_DNA"/>
</dbReference>
<dbReference type="GO" id="GO:0004180">
    <property type="term" value="F:carboxypeptidase activity"/>
    <property type="evidence" value="ECO:0007669"/>
    <property type="project" value="UniProtKB-ARBA"/>
</dbReference>
<evidence type="ECO:0000256" key="4">
    <source>
        <dbReference type="ARBA" id="ARBA00022960"/>
    </source>
</evidence>
<gene>
    <name evidence="10" type="ORF">B9G79_15560</name>
</gene>
<evidence type="ECO:0000256" key="2">
    <source>
        <dbReference type="ARBA" id="ARBA00005992"/>
    </source>
</evidence>
<keyword evidence="7" id="KW-0732">Signal</keyword>
<proteinExistence type="inferred from homology"/>
<evidence type="ECO:0000256" key="7">
    <source>
        <dbReference type="SAM" id="SignalP"/>
    </source>
</evidence>
<dbReference type="PANTHER" id="PTHR41533:SF1">
    <property type="entry name" value="L,D-TRANSPEPTIDASE YCBB-RELATED"/>
    <property type="match status" value="1"/>
</dbReference>
<dbReference type="CDD" id="cd16913">
    <property type="entry name" value="YkuD_like"/>
    <property type="match status" value="1"/>
</dbReference>
<dbReference type="SUPFAM" id="SSF141523">
    <property type="entry name" value="L,D-transpeptidase catalytic domain-like"/>
    <property type="match status" value="1"/>
</dbReference>
<dbReference type="Pfam" id="PF20142">
    <property type="entry name" value="Scaffold"/>
    <property type="match status" value="1"/>
</dbReference>
<dbReference type="GO" id="GO:0009252">
    <property type="term" value="P:peptidoglycan biosynthetic process"/>
    <property type="evidence" value="ECO:0007669"/>
    <property type="project" value="UniProtKB-UniPathway"/>
</dbReference>
<reference evidence="10 11" key="1">
    <citation type="submission" date="2017-04" db="EMBL/GenBank/DDBJ databases">
        <title>Whole genome sequence of Bdellovibrio bacteriovorus strain SSB218315.</title>
        <authorList>
            <person name="Oyedara O."/>
            <person name="Rodriguez-Perez M.A."/>
        </authorList>
    </citation>
    <scope>NUCLEOTIDE SEQUENCE [LARGE SCALE GENOMIC DNA]</scope>
    <source>
        <strain evidence="10 11">SSB218315</strain>
    </source>
</reference>
<evidence type="ECO:0000256" key="3">
    <source>
        <dbReference type="ARBA" id="ARBA00022679"/>
    </source>
</evidence>
<keyword evidence="6" id="KW-0961">Cell wall biogenesis/degradation</keyword>
<comment type="pathway">
    <text evidence="1">Cell wall biogenesis; peptidoglycan biosynthesis.</text>
</comment>
<dbReference type="Gene3D" id="1.10.101.10">
    <property type="entry name" value="PGBD-like superfamily/PGBD"/>
    <property type="match status" value="1"/>
</dbReference>
<dbReference type="InterPro" id="IPR036366">
    <property type="entry name" value="PGBDSf"/>
</dbReference>
<dbReference type="PANTHER" id="PTHR41533">
    <property type="entry name" value="L,D-TRANSPEPTIDASE HI_1667-RELATED"/>
    <property type="match status" value="1"/>
</dbReference>
<feature type="chain" id="PRO_5013346150" evidence="7">
    <location>
        <begin position="22"/>
        <end position="505"/>
    </location>
</feature>
<feature type="signal peptide" evidence="7">
    <location>
        <begin position="1"/>
        <end position="21"/>
    </location>
</feature>
<evidence type="ECO:0000256" key="1">
    <source>
        <dbReference type="ARBA" id="ARBA00004752"/>
    </source>
</evidence>
<keyword evidence="3" id="KW-0808">Transferase</keyword>
<dbReference type="UniPathway" id="UPA00219"/>
<evidence type="ECO:0000256" key="6">
    <source>
        <dbReference type="ARBA" id="ARBA00023316"/>
    </source>
</evidence>
<dbReference type="InterPro" id="IPR052905">
    <property type="entry name" value="LD-transpeptidase_YkuD-like"/>
</dbReference>
<evidence type="ECO:0000259" key="9">
    <source>
        <dbReference type="Pfam" id="PF20142"/>
    </source>
</evidence>
<dbReference type="SUPFAM" id="SSF47090">
    <property type="entry name" value="PGBD-like"/>
    <property type="match status" value="1"/>
</dbReference>
<dbReference type="RefSeq" id="WP_088566308.1">
    <property type="nucleotide sequence ID" value="NZ_CP020946.1"/>
</dbReference>
<feature type="domain" description="L,D-TPase catalytic" evidence="8">
    <location>
        <begin position="261"/>
        <end position="439"/>
    </location>
</feature>
<dbReference type="GO" id="GO:0071555">
    <property type="term" value="P:cell wall organization"/>
    <property type="evidence" value="ECO:0007669"/>
    <property type="project" value="UniProtKB-KW"/>
</dbReference>
<dbReference type="OrthoDB" id="9778545at2"/>
<keyword evidence="5" id="KW-0573">Peptidoglycan synthesis</keyword>
<dbReference type="InterPro" id="IPR038063">
    <property type="entry name" value="Transpep_catalytic_dom"/>
</dbReference>